<name>A0A382NVK3_9ZZZZ</name>
<evidence type="ECO:0000313" key="2">
    <source>
        <dbReference type="EMBL" id="SVC65193.1"/>
    </source>
</evidence>
<protein>
    <submittedName>
        <fullName evidence="2">Uncharacterized protein</fullName>
    </submittedName>
</protein>
<organism evidence="2">
    <name type="scientific">marine metagenome</name>
    <dbReference type="NCBI Taxonomy" id="408172"/>
    <lineage>
        <taxon>unclassified sequences</taxon>
        <taxon>metagenomes</taxon>
        <taxon>ecological metagenomes</taxon>
    </lineage>
</organism>
<evidence type="ECO:0000256" key="1">
    <source>
        <dbReference type="SAM" id="MobiDB-lite"/>
    </source>
</evidence>
<sequence>MLIRRSMSARLLLVPRLNRMELCTRFEGSPIARSTCAGSSVPDEQAEPVDTAT</sequence>
<dbReference type="EMBL" id="UINC01103081">
    <property type="protein sequence ID" value="SVC65193.1"/>
    <property type="molecule type" value="Genomic_DNA"/>
</dbReference>
<feature type="region of interest" description="Disordered" evidence="1">
    <location>
        <begin position="34"/>
        <end position="53"/>
    </location>
</feature>
<reference evidence="2" key="1">
    <citation type="submission" date="2018-05" db="EMBL/GenBank/DDBJ databases">
        <authorList>
            <person name="Lanie J.A."/>
            <person name="Ng W.-L."/>
            <person name="Kazmierczak K.M."/>
            <person name="Andrzejewski T.M."/>
            <person name="Davidsen T.M."/>
            <person name="Wayne K.J."/>
            <person name="Tettelin H."/>
            <person name="Glass J.I."/>
            <person name="Rusch D."/>
            <person name="Podicherti R."/>
            <person name="Tsui H.-C.T."/>
            <person name="Winkler M.E."/>
        </authorList>
    </citation>
    <scope>NUCLEOTIDE SEQUENCE</scope>
</reference>
<dbReference type="AlphaFoldDB" id="A0A382NVK3"/>
<feature type="non-terminal residue" evidence="2">
    <location>
        <position position="53"/>
    </location>
</feature>
<gene>
    <name evidence="2" type="ORF">METZ01_LOCUS318047</name>
</gene>
<accession>A0A382NVK3</accession>
<proteinExistence type="predicted"/>